<proteinExistence type="predicted"/>
<dbReference type="InParanoid" id="K4AHM2"/>
<dbReference type="EnsemblPlants" id="KQK90013">
    <property type="protein sequence ID" value="KQK90013"/>
    <property type="gene ID" value="SETIT_038379mg"/>
</dbReference>
<feature type="signal peptide" evidence="1">
    <location>
        <begin position="1"/>
        <end position="19"/>
    </location>
</feature>
<organism evidence="2 3">
    <name type="scientific">Setaria italica</name>
    <name type="common">Foxtail millet</name>
    <name type="synonym">Panicum italicum</name>
    <dbReference type="NCBI Taxonomy" id="4555"/>
    <lineage>
        <taxon>Eukaryota</taxon>
        <taxon>Viridiplantae</taxon>
        <taxon>Streptophyta</taxon>
        <taxon>Embryophyta</taxon>
        <taxon>Tracheophyta</taxon>
        <taxon>Spermatophyta</taxon>
        <taxon>Magnoliopsida</taxon>
        <taxon>Liliopsida</taxon>
        <taxon>Poales</taxon>
        <taxon>Poaceae</taxon>
        <taxon>PACMAD clade</taxon>
        <taxon>Panicoideae</taxon>
        <taxon>Panicodae</taxon>
        <taxon>Paniceae</taxon>
        <taxon>Cenchrinae</taxon>
        <taxon>Setaria</taxon>
    </lineage>
</organism>
<dbReference type="Gramene" id="KQK90013">
    <property type="protein sequence ID" value="KQK90013"/>
    <property type="gene ID" value="SETIT_038379mg"/>
</dbReference>
<evidence type="ECO:0000313" key="2">
    <source>
        <dbReference type="EnsemblPlants" id="KQK90013"/>
    </source>
</evidence>
<keyword evidence="3" id="KW-1185">Reference proteome</keyword>
<dbReference type="AlphaFoldDB" id="K4AHM2"/>
<keyword evidence="1" id="KW-0732">Signal</keyword>
<accession>K4AHM2</accession>
<reference evidence="2" key="2">
    <citation type="submission" date="2018-08" db="UniProtKB">
        <authorList>
            <consortium name="EnsemblPlants"/>
        </authorList>
    </citation>
    <scope>IDENTIFICATION</scope>
    <source>
        <strain evidence="2">Yugu1</strain>
    </source>
</reference>
<sequence>MGTLLLRPLLLAAIPDIGALYAAEELGGIEVRAPGEWVVDNHHGSIVGFGQGVAARIGKRSAVMAAAMSRG</sequence>
<reference evidence="3" key="1">
    <citation type="journal article" date="2012" name="Nat. Biotechnol.">
        <title>Reference genome sequence of the model plant Setaria.</title>
        <authorList>
            <person name="Bennetzen J.L."/>
            <person name="Schmutz J."/>
            <person name="Wang H."/>
            <person name="Percifield R."/>
            <person name="Hawkins J."/>
            <person name="Pontaroli A.C."/>
            <person name="Estep M."/>
            <person name="Feng L."/>
            <person name="Vaughn J.N."/>
            <person name="Grimwood J."/>
            <person name="Jenkins J."/>
            <person name="Barry K."/>
            <person name="Lindquist E."/>
            <person name="Hellsten U."/>
            <person name="Deshpande S."/>
            <person name="Wang X."/>
            <person name="Wu X."/>
            <person name="Mitros T."/>
            <person name="Triplett J."/>
            <person name="Yang X."/>
            <person name="Ye C.Y."/>
            <person name="Mauro-Herrera M."/>
            <person name="Wang L."/>
            <person name="Li P."/>
            <person name="Sharma M."/>
            <person name="Sharma R."/>
            <person name="Ronald P.C."/>
            <person name="Panaud O."/>
            <person name="Kellogg E.A."/>
            <person name="Brutnell T.P."/>
            <person name="Doust A.N."/>
            <person name="Tuskan G.A."/>
            <person name="Rokhsar D."/>
            <person name="Devos K.M."/>
        </authorList>
    </citation>
    <scope>NUCLEOTIDE SEQUENCE [LARGE SCALE GENOMIC DNA]</scope>
    <source>
        <strain evidence="3">cv. Yugu1</strain>
    </source>
</reference>
<dbReference type="EMBL" id="AGNK02005865">
    <property type="status" value="NOT_ANNOTATED_CDS"/>
    <property type="molecule type" value="Genomic_DNA"/>
</dbReference>
<name>K4AHM2_SETIT</name>
<dbReference type="Proteomes" id="UP000004995">
    <property type="component" value="Unassembled WGS sequence"/>
</dbReference>
<evidence type="ECO:0000256" key="1">
    <source>
        <dbReference type="SAM" id="SignalP"/>
    </source>
</evidence>
<protein>
    <submittedName>
        <fullName evidence="2">Uncharacterized protein</fullName>
    </submittedName>
</protein>
<evidence type="ECO:0000313" key="3">
    <source>
        <dbReference type="Proteomes" id="UP000004995"/>
    </source>
</evidence>
<dbReference type="HOGENOM" id="CLU_2744875_0_0_1"/>
<feature type="chain" id="PRO_5010129025" evidence="1">
    <location>
        <begin position="20"/>
        <end position="71"/>
    </location>
</feature>